<keyword evidence="12" id="KW-1185">Reference proteome</keyword>
<dbReference type="SMART" id="SM00283">
    <property type="entry name" value="MA"/>
    <property type="match status" value="1"/>
</dbReference>
<feature type="transmembrane region" description="Helical" evidence="8">
    <location>
        <begin position="7"/>
        <end position="27"/>
    </location>
</feature>
<evidence type="ECO:0000256" key="1">
    <source>
        <dbReference type="ARBA" id="ARBA00004236"/>
    </source>
</evidence>
<name>A0A4Y6UVG2_SACBS</name>
<evidence type="ECO:0000259" key="9">
    <source>
        <dbReference type="PROSITE" id="PS50111"/>
    </source>
</evidence>
<proteinExistence type="inferred from homology"/>
<dbReference type="KEGG" id="saca:FFV09_04810"/>
<evidence type="ECO:0000256" key="8">
    <source>
        <dbReference type="SAM" id="Phobius"/>
    </source>
</evidence>
<dbReference type="SUPFAM" id="SSF58104">
    <property type="entry name" value="Methyl-accepting chemotaxis protein (MCP) signaling domain"/>
    <property type="match status" value="1"/>
</dbReference>
<feature type="compositionally biased region" description="Polar residues" evidence="7">
    <location>
        <begin position="506"/>
        <end position="520"/>
    </location>
</feature>
<dbReference type="EMBL" id="CP041217">
    <property type="protein sequence ID" value="QDH20237.1"/>
    <property type="molecule type" value="Genomic_DNA"/>
</dbReference>
<sequence>MKLQGKLLFNAMISLVASLALVAYIIVQLLQINSQNRTLVPDMLNVQQLSADLDQLSQSLDGYSFSMTESNKSEVTGHIATVEATLGQLTDSEDSSLDTPEQLNWLASIDEKFTELSEQSLQAIGSQNSPEAKRQAARIQGIQNDAYRLDVLTKQHYDAYTADLTASIQLTWQIALAGAAVLLIALSWFNARFARKLAQRIRTMKDAAVRIADGDLSLHLEKSTGRDELDELNNAFGVMVDNLRGIVRSIENSGGVLDRVAAELDGQNDKMQEIVSQVATSTEELAIGSQRIAEDLGHTVEVVDGMQRNFEVNLEETVQSSTATEEALNFVEHGEAVMREQLRITSVNRSAMAEVEQTVRELEHNAGRISLMTEHVAQIAKQTTLLSLNASIEAARAGEAGRGFAVVAGEVNKLADQSDSAAREIFTAVEEIAASMQRVKGSVGQSLDLFRQQEEASATTERSFGAISGKVRQIAGSVGKLSDDMEQSRRLSMQVQQAIENISAVTEQSAAGSEEITASTDEQKRSFEEIGGKVKELLQVREEMQRELNRFRLDA</sequence>
<dbReference type="InterPro" id="IPR004089">
    <property type="entry name" value="MCPsignal_dom"/>
</dbReference>
<accession>A0A4Y6UVG2</accession>
<comment type="similarity">
    <text evidence="5">Belongs to the methyl-accepting chemotaxis (MCP) protein family.</text>
</comment>
<dbReference type="Pfam" id="PF00015">
    <property type="entry name" value="MCPsignal"/>
    <property type="match status" value="1"/>
</dbReference>
<evidence type="ECO:0000256" key="5">
    <source>
        <dbReference type="ARBA" id="ARBA00029447"/>
    </source>
</evidence>
<dbReference type="PRINTS" id="PR00260">
    <property type="entry name" value="CHEMTRNSDUCR"/>
</dbReference>
<dbReference type="CDD" id="cd06225">
    <property type="entry name" value="HAMP"/>
    <property type="match status" value="1"/>
</dbReference>
<evidence type="ECO:0000259" key="10">
    <source>
        <dbReference type="PROSITE" id="PS50885"/>
    </source>
</evidence>
<protein>
    <submittedName>
        <fullName evidence="11">Methyl-accepting chemotaxis protein</fullName>
    </submittedName>
</protein>
<feature type="region of interest" description="Disordered" evidence="7">
    <location>
        <begin position="506"/>
        <end position="525"/>
    </location>
</feature>
<dbReference type="PROSITE" id="PS50885">
    <property type="entry name" value="HAMP"/>
    <property type="match status" value="1"/>
</dbReference>
<feature type="domain" description="Methyl-accepting transducer" evidence="9">
    <location>
        <begin position="267"/>
        <end position="517"/>
    </location>
</feature>
<reference evidence="11 12" key="1">
    <citation type="submission" date="2019-06" db="EMBL/GenBank/DDBJ databases">
        <title>Saccharibacillus brassicae sp. nov., an endophytic bacterium isolated from Chinese cabbage seeds (Brassica pekinensis).</title>
        <authorList>
            <person name="Jiang L."/>
            <person name="Lee J."/>
            <person name="Kim S.W."/>
        </authorList>
    </citation>
    <scope>NUCLEOTIDE SEQUENCE [LARGE SCALE GENOMIC DNA]</scope>
    <source>
        <strain evidence="12">KCTC 43072 / ATSA2</strain>
    </source>
</reference>
<dbReference type="Gene3D" id="1.10.287.950">
    <property type="entry name" value="Methyl-accepting chemotaxis protein"/>
    <property type="match status" value="1"/>
</dbReference>
<evidence type="ECO:0000256" key="2">
    <source>
        <dbReference type="ARBA" id="ARBA00022475"/>
    </source>
</evidence>
<dbReference type="SMART" id="SM00304">
    <property type="entry name" value="HAMP"/>
    <property type="match status" value="1"/>
</dbReference>
<dbReference type="Pfam" id="PF00672">
    <property type="entry name" value="HAMP"/>
    <property type="match status" value="1"/>
</dbReference>
<dbReference type="GO" id="GO:0004888">
    <property type="term" value="F:transmembrane signaling receptor activity"/>
    <property type="evidence" value="ECO:0007669"/>
    <property type="project" value="InterPro"/>
</dbReference>
<organism evidence="11 12">
    <name type="scientific">Saccharibacillus brassicae</name>
    <dbReference type="NCBI Taxonomy" id="2583377"/>
    <lineage>
        <taxon>Bacteria</taxon>
        <taxon>Bacillati</taxon>
        <taxon>Bacillota</taxon>
        <taxon>Bacilli</taxon>
        <taxon>Bacillales</taxon>
        <taxon>Paenibacillaceae</taxon>
        <taxon>Saccharibacillus</taxon>
    </lineage>
</organism>
<keyword evidence="8" id="KW-1133">Transmembrane helix</keyword>
<evidence type="ECO:0000256" key="7">
    <source>
        <dbReference type="SAM" id="MobiDB-lite"/>
    </source>
</evidence>
<dbReference type="GO" id="GO:0005886">
    <property type="term" value="C:plasma membrane"/>
    <property type="evidence" value="ECO:0007669"/>
    <property type="project" value="UniProtKB-SubCell"/>
</dbReference>
<dbReference type="Gene3D" id="6.10.340.10">
    <property type="match status" value="1"/>
</dbReference>
<evidence type="ECO:0000256" key="6">
    <source>
        <dbReference type="PROSITE-ProRule" id="PRU00284"/>
    </source>
</evidence>
<comment type="subcellular location">
    <subcellularLocation>
        <location evidence="1">Cell membrane</location>
    </subcellularLocation>
</comment>
<evidence type="ECO:0000313" key="11">
    <source>
        <dbReference type="EMBL" id="QDH20237.1"/>
    </source>
</evidence>
<keyword evidence="4 6" id="KW-0807">Transducer</keyword>
<keyword evidence="8" id="KW-0812">Transmembrane</keyword>
<dbReference type="InterPro" id="IPR004090">
    <property type="entry name" value="Chemotax_Me-accpt_rcpt"/>
</dbReference>
<dbReference type="GO" id="GO:0006935">
    <property type="term" value="P:chemotaxis"/>
    <property type="evidence" value="ECO:0007669"/>
    <property type="project" value="InterPro"/>
</dbReference>
<keyword evidence="3 8" id="KW-0472">Membrane</keyword>
<dbReference type="AlphaFoldDB" id="A0A4Y6UVG2"/>
<dbReference type="PANTHER" id="PTHR32089:SF112">
    <property type="entry name" value="LYSOZYME-LIKE PROTEIN-RELATED"/>
    <property type="match status" value="1"/>
</dbReference>
<dbReference type="PROSITE" id="PS50111">
    <property type="entry name" value="CHEMOTAXIS_TRANSDUC_2"/>
    <property type="match status" value="1"/>
</dbReference>
<evidence type="ECO:0000256" key="4">
    <source>
        <dbReference type="ARBA" id="ARBA00023224"/>
    </source>
</evidence>
<dbReference type="GO" id="GO:0007165">
    <property type="term" value="P:signal transduction"/>
    <property type="evidence" value="ECO:0007669"/>
    <property type="project" value="UniProtKB-KW"/>
</dbReference>
<feature type="domain" description="HAMP" evidence="10">
    <location>
        <begin position="195"/>
        <end position="248"/>
    </location>
</feature>
<keyword evidence="2" id="KW-1003">Cell membrane</keyword>
<dbReference type="Proteomes" id="UP000316968">
    <property type="component" value="Chromosome"/>
</dbReference>
<dbReference type="InterPro" id="IPR003660">
    <property type="entry name" value="HAMP_dom"/>
</dbReference>
<evidence type="ECO:0000313" key="12">
    <source>
        <dbReference type="Proteomes" id="UP000316968"/>
    </source>
</evidence>
<dbReference type="OrthoDB" id="2450685at2"/>
<dbReference type="PANTHER" id="PTHR32089">
    <property type="entry name" value="METHYL-ACCEPTING CHEMOTAXIS PROTEIN MCPB"/>
    <property type="match status" value="1"/>
</dbReference>
<evidence type="ECO:0000256" key="3">
    <source>
        <dbReference type="ARBA" id="ARBA00023136"/>
    </source>
</evidence>
<gene>
    <name evidence="11" type="ORF">FFV09_04810</name>
</gene>
<dbReference type="RefSeq" id="WP_141446623.1">
    <property type="nucleotide sequence ID" value="NZ_CP041217.1"/>
</dbReference>